<evidence type="ECO:0000256" key="1">
    <source>
        <dbReference type="ARBA" id="ARBA00022517"/>
    </source>
</evidence>
<accession>A0A420ZCY7</accession>
<dbReference type="EMBL" id="QMNG01000005">
    <property type="protein sequence ID" value="RLC37372.1"/>
    <property type="molecule type" value="Genomic_DNA"/>
</dbReference>
<protein>
    <recommendedName>
        <fullName evidence="5">Ribosome-binding factor A</fullName>
    </recommendedName>
</protein>
<evidence type="ECO:0000256" key="2">
    <source>
        <dbReference type="SAM" id="MobiDB-lite"/>
    </source>
</evidence>
<gene>
    <name evidence="3" type="ORF">DRH29_02115</name>
</gene>
<dbReference type="Gene3D" id="3.30.300.20">
    <property type="match status" value="1"/>
</dbReference>
<dbReference type="AlphaFoldDB" id="A0A420ZCY7"/>
<evidence type="ECO:0008006" key="5">
    <source>
        <dbReference type="Google" id="ProtNLM"/>
    </source>
</evidence>
<dbReference type="InterPro" id="IPR015946">
    <property type="entry name" value="KH_dom-like_a/b"/>
</dbReference>
<name>A0A420ZCY7_UNCK3</name>
<sequence>MVNHLRKSKLEALLQSAIAQYFLERQQSWGISATALVDEVIVSPDLKSAKVWLSFSPGDINEENIQFKKVAKHIHELQQFLFKRMRIRKVPRITLLQSNTEQQFKLERIFDTLKSHDGDENQTDTDRIEKDSSGSAP</sequence>
<evidence type="ECO:0000313" key="4">
    <source>
        <dbReference type="Proteomes" id="UP000281261"/>
    </source>
</evidence>
<reference evidence="3 4" key="1">
    <citation type="submission" date="2018-06" db="EMBL/GenBank/DDBJ databases">
        <title>Extensive metabolic versatility and redundancy in microbially diverse, dynamic hydrothermal sediments.</title>
        <authorList>
            <person name="Dombrowski N."/>
            <person name="Teske A."/>
            <person name="Baker B.J."/>
        </authorList>
    </citation>
    <scope>NUCLEOTIDE SEQUENCE [LARGE SCALE GENOMIC DNA]</scope>
    <source>
        <strain evidence="3">B79_G16</strain>
    </source>
</reference>
<proteinExistence type="predicted"/>
<feature type="region of interest" description="Disordered" evidence="2">
    <location>
        <begin position="115"/>
        <end position="137"/>
    </location>
</feature>
<dbReference type="GO" id="GO:0006364">
    <property type="term" value="P:rRNA processing"/>
    <property type="evidence" value="ECO:0007669"/>
    <property type="project" value="InterPro"/>
</dbReference>
<dbReference type="InterPro" id="IPR023799">
    <property type="entry name" value="RbfA_dom_sf"/>
</dbReference>
<comment type="caution">
    <text evidence="3">The sequence shown here is derived from an EMBL/GenBank/DDBJ whole genome shotgun (WGS) entry which is preliminary data.</text>
</comment>
<dbReference type="InterPro" id="IPR000238">
    <property type="entry name" value="RbfA"/>
</dbReference>
<keyword evidence="1" id="KW-0690">Ribosome biogenesis</keyword>
<dbReference type="Proteomes" id="UP000281261">
    <property type="component" value="Unassembled WGS sequence"/>
</dbReference>
<organism evidence="3 4">
    <name type="scientific">candidate division Kazan bacterium</name>
    <dbReference type="NCBI Taxonomy" id="2202143"/>
    <lineage>
        <taxon>Bacteria</taxon>
        <taxon>Bacteria division Kazan-3B-28</taxon>
    </lineage>
</organism>
<dbReference type="SUPFAM" id="SSF89919">
    <property type="entry name" value="Ribosome-binding factor A, RbfA"/>
    <property type="match status" value="1"/>
</dbReference>
<evidence type="ECO:0000313" key="3">
    <source>
        <dbReference type="EMBL" id="RLC37372.1"/>
    </source>
</evidence>
<dbReference type="Pfam" id="PF02033">
    <property type="entry name" value="RBFA"/>
    <property type="match status" value="1"/>
</dbReference>